<dbReference type="InterPro" id="IPR013783">
    <property type="entry name" value="Ig-like_fold"/>
</dbReference>
<dbReference type="EMBL" id="FRAC01000032">
    <property type="protein sequence ID" value="SHL41712.1"/>
    <property type="molecule type" value="Genomic_DNA"/>
</dbReference>
<dbReference type="SUPFAM" id="SSF49785">
    <property type="entry name" value="Galactose-binding domain-like"/>
    <property type="match status" value="1"/>
</dbReference>
<dbReference type="InterPro" id="IPR017853">
    <property type="entry name" value="GH"/>
</dbReference>
<proteinExistence type="inferred from homology"/>
<organism evidence="6 7">
    <name type="scientific">Anaerocolumna jejuensis DSM 15929</name>
    <dbReference type="NCBI Taxonomy" id="1121322"/>
    <lineage>
        <taxon>Bacteria</taxon>
        <taxon>Bacillati</taxon>
        <taxon>Bacillota</taxon>
        <taxon>Clostridia</taxon>
        <taxon>Lachnospirales</taxon>
        <taxon>Lachnospiraceae</taxon>
        <taxon>Anaerocolumna</taxon>
    </lineage>
</organism>
<keyword evidence="7" id="KW-1185">Reference proteome</keyword>
<evidence type="ECO:0000256" key="2">
    <source>
        <dbReference type="ARBA" id="ARBA00022801"/>
    </source>
</evidence>
<keyword evidence="2 6" id="KW-0378">Hydrolase</keyword>
<dbReference type="SUPFAM" id="SSF49303">
    <property type="entry name" value="beta-Galactosidase/glucuronidase domain"/>
    <property type="match status" value="1"/>
</dbReference>
<evidence type="ECO:0000313" key="6">
    <source>
        <dbReference type="EMBL" id="SHL41712.1"/>
    </source>
</evidence>
<evidence type="ECO:0000259" key="4">
    <source>
        <dbReference type="Pfam" id="PF00703"/>
    </source>
</evidence>
<sequence>MGCSEFRLVLKLELHEIGVNMSDLNNVDLKEQKTREDYPRPQFVRKDWMNLNGIWDFEMDFGKSGMERKLYEEESFSKKILVPFCPESSLSGIGYKDFMNMVWYKREFNIKEISEKRILLHFQAVDYHASVWINGQKAGEHKGGYTPFSFDITALLKVGANTITLCAEDDSRARFQARGKQSEQYYSIGCDYTRTTGIWQTVWLETVPESYLKDVKFYPNSTAGLLSLKCSIEGPLKGLTLRAEASYQGKAMGEEAVLVQGNEVNFSLALKEKYLWMPGKPELYDLKLTLLKDGAVTDEVDSYFGLRDISCEKEGVRINGELIYQRLVLDQGYYPDGIYTAPSEEALKEDILLSMDMGFNGARLHQKVFEPRYLYWADHLGYLVWGEYGSWGIDITESSALSVFLPEWMEAVNRDFNSTALVGWCPFNETWDRNCIWLPDGTYKSGVKQDDSVLKLVYEVTKAMDGMRPVIDTSGNFHVVTDIFDIHDYEQDGTKFADKFEPMNKGGETYVTFSERQSYKDQAYFVSEYGGIWWSEEDRQGWGYGQRPASREEFLERYRSLTTTLLKNKRISGFCYTQLYDVEQEMNGLYTYERQAKFNPEVIKEINSQRAAIEE</sequence>
<protein>
    <submittedName>
        <fullName evidence="6">Glycosyl hydrolases family 2</fullName>
    </submittedName>
</protein>
<dbReference type="InterPro" id="IPR006102">
    <property type="entry name" value="Ig-like_GH2"/>
</dbReference>
<dbReference type="Pfam" id="PF00703">
    <property type="entry name" value="Glyco_hydro_2"/>
    <property type="match status" value="1"/>
</dbReference>
<dbReference type="InterPro" id="IPR008979">
    <property type="entry name" value="Galactose-bd-like_sf"/>
</dbReference>
<dbReference type="SUPFAM" id="SSF51445">
    <property type="entry name" value="(Trans)glycosidases"/>
    <property type="match status" value="1"/>
</dbReference>
<dbReference type="InterPro" id="IPR036156">
    <property type="entry name" value="Beta-gal/glucu_dom_sf"/>
</dbReference>
<dbReference type="PANTHER" id="PTHR42732:SF3">
    <property type="entry name" value="HYDROLASE"/>
    <property type="match status" value="1"/>
</dbReference>
<reference evidence="6 7" key="1">
    <citation type="submission" date="2016-11" db="EMBL/GenBank/DDBJ databases">
        <authorList>
            <person name="Jaros S."/>
            <person name="Januszkiewicz K."/>
            <person name="Wedrychowicz H."/>
        </authorList>
    </citation>
    <scope>NUCLEOTIDE SEQUENCE [LARGE SCALE GENOMIC DNA]</scope>
    <source>
        <strain evidence="6 7">DSM 15929</strain>
    </source>
</reference>
<evidence type="ECO:0000256" key="3">
    <source>
        <dbReference type="ARBA" id="ARBA00023295"/>
    </source>
</evidence>
<gene>
    <name evidence="6" type="ORF">SAMN02745136_04857</name>
</gene>
<dbReference type="Proteomes" id="UP000184386">
    <property type="component" value="Unassembled WGS sequence"/>
</dbReference>
<accession>A0A1M7AG41</accession>
<evidence type="ECO:0000259" key="5">
    <source>
        <dbReference type="Pfam" id="PF02837"/>
    </source>
</evidence>
<dbReference type="GO" id="GO:0004553">
    <property type="term" value="F:hydrolase activity, hydrolyzing O-glycosyl compounds"/>
    <property type="evidence" value="ECO:0007669"/>
    <property type="project" value="InterPro"/>
</dbReference>
<dbReference type="STRING" id="1121322.SAMN02745136_04857"/>
<dbReference type="Gene3D" id="3.20.20.80">
    <property type="entry name" value="Glycosidases"/>
    <property type="match status" value="1"/>
</dbReference>
<evidence type="ECO:0000256" key="1">
    <source>
        <dbReference type="ARBA" id="ARBA00007401"/>
    </source>
</evidence>
<dbReference type="GO" id="GO:0005975">
    <property type="term" value="P:carbohydrate metabolic process"/>
    <property type="evidence" value="ECO:0007669"/>
    <property type="project" value="InterPro"/>
</dbReference>
<dbReference type="Pfam" id="PF02837">
    <property type="entry name" value="Glyco_hydro_2_N"/>
    <property type="match status" value="1"/>
</dbReference>
<dbReference type="Gene3D" id="2.60.40.10">
    <property type="entry name" value="Immunoglobulins"/>
    <property type="match status" value="1"/>
</dbReference>
<feature type="domain" description="Glycoside hydrolase family 2 immunoglobulin-like beta-sandwich" evidence="4">
    <location>
        <begin position="247"/>
        <end position="307"/>
    </location>
</feature>
<dbReference type="InterPro" id="IPR006104">
    <property type="entry name" value="Glyco_hydro_2_N"/>
</dbReference>
<dbReference type="InterPro" id="IPR051913">
    <property type="entry name" value="GH2_Domain-Containing"/>
</dbReference>
<dbReference type="Gene3D" id="2.60.120.260">
    <property type="entry name" value="Galactose-binding domain-like"/>
    <property type="match status" value="1"/>
</dbReference>
<dbReference type="AlphaFoldDB" id="A0A1M7AG41"/>
<evidence type="ECO:0000313" key="7">
    <source>
        <dbReference type="Proteomes" id="UP000184386"/>
    </source>
</evidence>
<keyword evidence="3" id="KW-0326">Glycosidase</keyword>
<feature type="domain" description="Glycosyl hydrolases family 2 sugar binding" evidence="5">
    <location>
        <begin position="100"/>
        <end position="208"/>
    </location>
</feature>
<dbReference type="PANTHER" id="PTHR42732">
    <property type="entry name" value="BETA-GALACTOSIDASE"/>
    <property type="match status" value="1"/>
</dbReference>
<comment type="similarity">
    <text evidence="1">Belongs to the glycosyl hydrolase 2 family.</text>
</comment>
<name>A0A1M7AG41_9FIRM</name>